<evidence type="ECO:0000313" key="2">
    <source>
        <dbReference type="Proteomes" id="UP000730591"/>
    </source>
</evidence>
<sequence>MTTFDQLVNEVRQQLLGYSMNQESVSELAVAMSDTDTTFTCDPGTVQNLSRGLVEIDDELILVKAYDAQSGVVSVMGLGNGRGYEGTTPAAHDQHAIVTSNPAFPRARIKKAINDTIRGLYPDLVVFDSTEITKLAPVVEYELPADVDDVWYLVGQTIGPSQAATPMPNWRYNPEARTSVFPSGKSIQIFDFVTPGQPIKVVYVKQPSTLSAGTDDFTLTGYPERCTDLVVYGACKRLVPALEAARLQLQSVETTERAPLVPPTSATKTAQLFASLYAERLEQEKAIQRAEIPNYAYFQGS</sequence>
<comment type="caution">
    <text evidence="1">The sequence shown here is derived from an EMBL/GenBank/DDBJ whole genome shotgun (WGS) entry which is preliminary data.</text>
</comment>
<gene>
    <name evidence="1" type="ORF">HCJ93_08330</name>
</gene>
<reference evidence="1 2" key="1">
    <citation type="submission" date="2020-03" db="EMBL/GenBank/DDBJ databases">
        <title>WGS of actinomycetes isolated from Thailand.</title>
        <authorList>
            <person name="Thawai C."/>
        </authorList>
    </citation>
    <scope>NUCLEOTIDE SEQUENCE [LARGE SCALE GENOMIC DNA]</scope>
    <source>
        <strain evidence="1 2">SBST2-5</strain>
    </source>
</reference>
<dbReference type="EMBL" id="JAATEM010000008">
    <property type="protein sequence ID" value="NJP50078.1"/>
    <property type="molecule type" value="Genomic_DNA"/>
</dbReference>
<dbReference type="Proteomes" id="UP000730591">
    <property type="component" value="Unassembled WGS sequence"/>
</dbReference>
<organism evidence="1 2">
    <name type="scientific">Streptomyces composti</name>
    <dbReference type="NCBI Taxonomy" id="2720025"/>
    <lineage>
        <taxon>Bacteria</taxon>
        <taxon>Bacillati</taxon>
        <taxon>Actinomycetota</taxon>
        <taxon>Actinomycetes</taxon>
        <taxon>Kitasatosporales</taxon>
        <taxon>Streptomycetaceae</taxon>
        <taxon>Streptomyces</taxon>
    </lineage>
</organism>
<dbReference type="InterPro" id="IPR056209">
    <property type="entry name" value="SU10_adaptor"/>
</dbReference>
<accession>A0ABX1A9A8</accession>
<proteinExistence type="predicted"/>
<evidence type="ECO:0000313" key="1">
    <source>
        <dbReference type="EMBL" id="NJP50078.1"/>
    </source>
</evidence>
<name>A0ABX1A9A8_9ACTN</name>
<keyword evidence="2" id="KW-1185">Reference proteome</keyword>
<dbReference type="Pfam" id="PF24175">
    <property type="entry name" value="SU10_adaptor"/>
    <property type="match status" value="1"/>
</dbReference>
<dbReference type="RefSeq" id="WP_167992558.1">
    <property type="nucleotide sequence ID" value="NZ_JAATEM010000008.1"/>
</dbReference>
<protein>
    <submittedName>
        <fullName evidence="1">Uncharacterized protein</fullName>
    </submittedName>
</protein>